<keyword evidence="3" id="KW-0547">Nucleotide-binding</keyword>
<comment type="similarity">
    <text evidence="1">Belongs to the ABC transporter superfamily.</text>
</comment>
<feature type="domain" description="ABC transporter" evidence="6">
    <location>
        <begin position="311"/>
        <end position="527"/>
    </location>
</feature>
<name>A0A2N9W3R7_9HYPH</name>
<dbReference type="InterPro" id="IPR017871">
    <property type="entry name" value="ABC_transporter-like_CS"/>
</dbReference>
<dbReference type="GO" id="GO:0003677">
    <property type="term" value="F:DNA binding"/>
    <property type="evidence" value="ECO:0007669"/>
    <property type="project" value="InterPro"/>
</dbReference>
<evidence type="ECO:0000256" key="5">
    <source>
        <dbReference type="SAM" id="Coils"/>
    </source>
</evidence>
<dbReference type="InterPro" id="IPR027417">
    <property type="entry name" value="P-loop_NTPase"/>
</dbReference>
<sequence>MLILDDISVRMAGRLLIDHASLNLPSGTKAGLVGRNGAGKSTLFKVITGELHAETGDFFLPKNIRIGQVAQEAPGTEDSLMEIVLAADQERTALLAEAETATDPHRIADIHIRLADIDAHSAEARAGSILSGLGFDAEAQKRPASSFSGGWRMRVALAAVLFAEPDLLLLDEPTNYLDLEGTLWLEDYVRRYPHTVILISHDRDLLNSAVNSIIHLDQTKLTLWQGNYDQFERLRSEALELQQKQRTKQEAHRKHMEAFVERFRAKASKAKQAQSRLKALQKLKPISAVIEDHVQPFHFPEPEKVVASPIIAVESGEVGYTPGKPVLRHLNLRIDADDRIALLGSNGNGKSTLAKLIGGRLPLQSGRLTVAPNLKISFFAQHQLDDLIPEDNAIEHVRKLMPDAPEAKVRARVAKMGLATVKMNTAAKDLSGGEKARLLMGLATFQGPNLLILDEPTNHLDIDSREALMHALNDFDGAVILIAHDRHLIEATMDRLWLVRDGGVAPYDGDLDAYRSLVLADAKAERAGSGKAIADEGPRLTKAEQRKLAAQKREALKPLQKKIQEAEAQVHRFQKKIDTLQKQLADPVIYTREPAKATQIGKEIGYAKSSLARAEEEWLTLSGEYEEAMTELAQ</sequence>
<proteinExistence type="inferred from homology"/>
<dbReference type="GO" id="GO:0016887">
    <property type="term" value="F:ATP hydrolysis activity"/>
    <property type="evidence" value="ECO:0007669"/>
    <property type="project" value="InterPro"/>
</dbReference>
<gene>
    <name evidence="7" type="ORF">B5P45_00835</name>
</gene>
<comment type="caution">
    <text evidence="7">The sequence shown here is derived from an EMBL/GenBank/DDBJ whole genome shotgun (WGS) entry which is preliminary data.</text>
</comment>
<dbReference type="InterPro" id="IPR003593">
    <property type="entry name" value="AAA+_ATPase"/>
</dbReference>
<dbReference type="InterPro" id="IPR037118">
    <property type="entry name" value="Val-tRNA_synth_C_sf"/>
</dbReference>
<dbReference type="SMART" id="SM00382">
    <property type="entry name" value="AAA"/>
    <property type="match status" value="2"/>
</dbReference>
<organism evidence="7 8">
    <name type="scientific">Phyllobacterium zundukense</name>
    <dbReference type="NCBI Taxonomy" id="1867719"/>
    <lineage>
        <taxon>Bacteria</taxon>
        <taxon>Pseudomonadati</taxon>
        <taxon>Pseudomonadota</taxon>
        <taxon>Alphaproteobacteria</taxon>
        <taxon>Hyphomicrobiales</taxon>
        <taxon>Phyllobacteriaceae</taxon>
        <taxon>Phyllobacterium</taxon>
    </lineage>
</organism>
<keyword evidence="8" id="KW-1185">Reference proteome</keyword>
<dbReference type="SUPFAM" id="SSF52540">
    <property type="entry name" value="P-loop containing nucleoside triphosphate hydrolases"/>
    <property type="match status" value="2"/>
</dbReference>
<dbReference type="FunFam" id="3.40.50.300:FF:000011">
    <property type="entry name" value="Putative ABC transporter ATP-binding component"/>
    <property type="match status" value="1"/>
</dbReference>
<dbReference type="AlphaFoldDB" id="A0A2N9W3R7"/>
<dbReference type="PANTHER" id="PTHR19211:SF14">
    <property type="entry name" value="ATP-BINDING CASSETTE SUB-FAMILY F MEMBER 1"/>
    <property type="match status" value="1"/>
</dbReference>
<evidence type="ECO:0000256" key="4">
    <source>
        <dbReference type="ARBA" id="ARBA00022840"/>
    </source>
</evidence>
<evidence type="ECO:0000256" key="1">
    <source>
        <dbReference type="ARBA" id="ARBA00005417"/>
    </source>
</evidence>
<dbReference type="PROSITE" id="PS50893">
    <property type="entry name" value="ABC_TRANSPORTER_2"/>
    <property type="match status" value="2"/>
</dbReference>
<dbReference type="Pfam" id="PF16326">
    <property type="entry name" value="ABC_tran_CTD"/>
    <property type="match status" value="1"/>
</dbReference>
<feature type="domain" description="ABC transporter" evidence="6">
    <location>
        <begin position="2"/>
        <end position="243"/>
    </location>
</feature>
<dbReference type="PANTHER" id="PTHR19211">
    <property type="entry name" value="ATP-BINDING TRANSPORT PROTEIN-RELATED"/>
    <property type="match status" value="1"/>
</dbReference>
<dbReference type="EMBL" id="MZMT01000003">
    <property type="protein sequence ID" value="PIO46385.1"/>
    <property type="molecule type" value="Genomic_DNA"/>
</dbReference>
<dbReference type="Pfam" id="PF00005">
    <property type="entry name" value="ABC_tran"/>
    <property type="match status" value="2"/>
</dbReference>
<evidence type="ECO:0000259" key="6">
    <source>
        <dbReference type="PROSITE" id="PS50893"/>
    </source>
</evidence>
<feature type="coiled-coil region" evidence="5">
    <location>
        <begin position="549"/>
        <end position="583"/>
    </location>
</feature>
<evidence type="ECO:0000256" key="3">
    <source>
        <dbReference type="ARBA" id="ARBA00022741"/>
    </source>
</evidence>
<keyword evidence="4" id="KW-0067">ATP-binding</keyword>
<dbReference type="RefSeq" id="WP_099999461.1">
    <property type="nucleotide sequence ID" value="NZ_CP017940.1"/>
</dbReference>
<keyword evidence="5" id="KW-0175">Coiled coil</keyword>
<dbReference type="PROSITE" id="PS00211">
    <property type="entry name" value="ABC_TRANSPORTER_1"/>
    <property type="match status" value="2"/>
</dbReference>
<dbReference type="InterPro" id="IPR003439">
    <property type="entry name" value="ABC_transporter-like_ATP-bd"/>
</dbReference>
<dbReference type="Pfam" id="PF12848">
    <property type="entry name" value="ABC_tran_Xtn"/>
    <property type="match status" value="1"/>
</dbReference>
<dbReference type="Proteomes" id="UP000232163">
    <property type="component" value="Unassembled WGS sequence"/>
</dbReference>
<dbReference type="InterPro" id="IPR050611">
    <property type="entry name" value="ABCF"/>
</dbReference>
<protein>
    <submittedName>
        <fullName evidence="7">Glycosyl transferase family 1</fullName>
    </submittedName>
</protein>
<evidence type="ECO:0000256" key="2">
    <source>
        <dbReference type="ARBA" id="ARBA00022737"/>
    </source>
</evidence>
<evidence type="ECO:0000313" key="8">
    <source>
        <dbReference type="Proteomes" id="UP000232163"/>
    </source>
</evidence>
<dbReference type="CDD" id="cd03221">
    <property type="entry name" value="ABCF_EF-3"/>
    <property type="match status" value="2"/>
</dbReference>
<dbReference type="Gene3D" id="3.40.50.300">
    <property type="entry name" value="P-loop containing nucleotide triphosphate hydrolases"/>
    <property type="match status" value="2"/>
</dbReference>
<reference evidence="7 8" key="1">
    <citation type="journal article" date="2017" name="Int J Environ Stud">
        <title>Does the Miocene-Pliocene relict legume Oxytropis triphylla form nitrogen-fixing nodules with a combination of bacterial strains?</title>
        <authorList>
            <person name="Safronova V."/>
            <person name="Belimov A."/>
            <person name="Sazanova A."/>
            <person name="Kuznetsova I."/>
            <person name="Popova J."/>
            <person name="Andronov E."/>
            <person name="Verkhozina A."/>
            <person name="Tikhonovich I."/>
        </authorList>
    </citation>
    <scope>NUCLEOTIDE SEQUENCE [LARGE SCALE GENOMIC DNA]</scope>
    <source>
        <strain evidence="7 8">Tri-38</strain>
    </source>
</reference>
<dbReference type="OrthoDB" id="9808609at2"/>
<dbReference type="GO" id="GO:0016740">
    <property type="term" value="F:transferase activity"/>
    <property type="evidence" value="ECO:0007669"/>
    <property type="project" value="UniProtKB-KW"/>
</dbReference>
<dbReference type="InterPro" id="IPR032524">
    <property type="entry name" value="ABC_tran_C"/>
</dbReference>
<evidence type="ECO:0000313" key="7">
    <source>
        <dbReference type="EMBL" id="PIO46385.1"/>
    </source>
</evidence>
<accession>A0A2N9W3R7</accession>
<dbReference type="KEGG" id="pht:BLM14_11240"/>
<keyword evidence="2" id="KW-0677">Repeat</keyword>
<keyword evidence="7" id="KW-0808">Transferase</keyword>
<dbReference type="Gene3D" id="1.10.287.380">
    <property type="entry name" value="Valyl-tRNA synthetase, C-terminal domain"/>
    <property type="match status" value="1"/>
</dbReference>
<dbReference type="InterPro" id="IPR032781">
    <property type="entry name" value="ABC_tran_Xtn"/>
</dbReference>
<dbReference type="GO" id="GO:0005524">
    <property type="term" value="F:ATP binding"/>
    <property type="evidence" value="ECO:0007669"/>
    <property type="project" value="UniProtKB-KW"/>
</dbReference>